<dbReference type="Proteomes" id="UP000295294">
    <property type="component" value="Plasmid unnamed4"/>
</dbReference>
<gene>
    <name evidence="2" type="ORF">E0W60_36370</name>
</gene>
<dbReference type="AlphaFoldDB" id="A0A4P7LNM4"/>
<feature type="transmembrane region" description="Helical" evidence="1">
    <location>
        <begin position="47"/>
        <end position="70"/>
    </location>
</feature>
<sequence length="82" mass="8505">MFVVVGINIIGALMAIAQPNSAAGPLSLALRTRGALLADAFSKVVVAQFWIAAINTAFTAALLFVAFPIFDVNIPTPAGWSC</sequence>
<keyword evidence="2" id="KW-0614">Plasmid</keyword>
<keyword evidence="1" id="KW-0812">Transmembrane</keyword>
<evidence type="ECO:0000313" key="2">
    <source>
        <dbReference type="EMBL" id="QBY56459.1"/>
    </source>
</evidence>
<accession>A0A4P7LNM4</accession>
<geneLocation type="plasmid" evidence="2">
    <name>unnamed4</name>
</geneLocation>
<dbReference type="EMBL" id="CP038639">
    <property type="protein sequence ID" value="QBY56459.1"/>
    <property type="molecule type" value="Genomic_DNA"/>
</dbReference>
<protein>
    <submittedName>
        <fullName evidence="2">Uncharacterized protein</fullName>
    </submittedName>
</protein>
<keyword evidence="1" id="KW-0472">Membrane</keyword>
<dbReference type="KEGG" id="cox:E0W60_36370"/>
<proteinExistence type="predicted"/>
<reference evidence="2 3" key="1">
    <citation type="submission" date="2019-03" db="EMBL/GenBank/DDBJ databases">
        <title>Efficiently degradation of phenoxyalkanoic acid herbicides by Cupriavidus oxalaticus strain X32.</title>
        <authorList>
            <person name="Sheng X."/>
        </authorList>
    </citation>
    <scope>NUCLEOTIDE SEQUENCE [LARGE SCALE GENOMIC DNA]</scope>
    <source>
        <strain evidence="2 3">X32</strain>
        <plasmid evidence="2 3">unnamed4</plasmid>
    </source>
</reference>
<organism evidence="2 3">
    <name type="scientific">Cupriavidus oxalaticus</name>
    <dbReference type="NCBI Taxonomy" id="96344"/>
    <lineage>
        <taxon>Bacteria</taxon>
        <taxon>Pseudomonadati</taxon>
        <taxon>Pseudomonadota</taxon>
        <taxon>Betaproteobacteria</taxon>
        <taxon>Burkholderiales</taxon>
        <taxon>Burkholderiaceae</taxon>
        <taxon>Cupriavidus</taxon>
    </lineage>
</organism>
<evidence type="ECO:0000313" key="3">
    <source>
        <dbReference type="Proteomes" id="UP000295294"/>
    </source>
</evidence>
<keyword evidence="1" id="KW-1133">Transmembrane helix</keyword>
<evidence type="ECO:0000256" key="1">
    <source>
        <dbReference type="SAM" id="Phobius"/>
    </source>
</evidence>
<name>A0A4P7LNM4_9BURK</name>